<evidence type="ECO:0000313" key="7">
    <source>
        <dbReference type="Proteomes" id="UP000094056"/>
    </source>
</evidence>
<evidence type="ECO:0000259" key="4">
    <source>
        <dbReference type="Pfam" id="PF07238"/>
    </source>
</evidence>
<keyword evidence="3" id="KW-0975">Bacterial flagellum</keyword>
<dbReference type="Gene3D" id="2.30.110.10">
    <property type="entry name" value="Electron Transport, Fmn-binding Protein, Chain A"/>
    <property type="match status" value="1"/>
</dbReference>
<reference evidence="6 7" key="1">
    <citation type="submission" date="2016-07" db="EMBL/GenBank/DDBJ databases">
        <title>Draft genome of Scalindua rubra, obtained from a brine-seawater interface in the Red Sea, sheds light on salt adaptation in anammox bacteria.</title>
        <authorList>
            <person name="Speth D.R."/>
            <person name="Lagkouvardos I."/>
            <person name="Wang Y."/>
            <person name="Qian P.-Y."/>
            <person name="Dutilh B.E."/>
            <person name="Jetten M.S."/>
        </authorList>
    </citation>
    <scope>NUCLEOTIDE SEQUENCE [LARGE SCALE GENOMIC DNA]</scope>
    <source>
        <strain evidence="6">BSI-1</strain>
    </source>
</reference>
<name>A0A1E3XA98_9BACT</name>
<protein>
    <submittedName>
        <fullName evidence="6">Cyclic di-GMP binding protein</fullName>
    </submittedName>
</protein>
<dbReference type="InterPro" id="IPR009926">
    <property type="entry name" value="T3SS_YcgR_PilZN"/>
</dbReference>
<gene>
    <name evidence="6" type="ORF">SCARUB_02308</name>
</gene>
<evidence type="ECO:0000256" key="3">
    <source>
        <dbReference type="ARBA" id="ARBA00023143"/>
    </source>
</evidence>
<dbReference type="GO" id="GO:0035438">
    <property type="term" value="F:cyclic-di-GMP binding"/>
    <property type="evidence" value="ECO:0007669"/>
    <property type="project" value="InterPro"/>
</dbReference>
<sequence>MNIGTTFRVQFKGALRRLSCELIGIGSNDKYLIIKMPPTHSMKNISNFLNKGNDISVKYVHNGTVFGFQSRIIDLIYKPFKLVFIEYPEKIESYDFRGHKRIECFLPANVRIANQTIKGSITDISRVGCLFVVKTPKLESIINLQELNNEINVGFQLPGIEKELIAAAKLKSIKKDNTNTNIGIEFINMDSEVQAKLFDFLLIAET</sequence>
<dbReference type="Pfam" id="PF07238">
    <property type="entry name" value="PilZ"/>
    <property type="match status" value="1"/>
</dbReference>
<dbReference type="Gene3D" id="2.40.10.220">
    <property type="entry name" value="predicted glycosyltransferase like domains"/>
    <property type="match status" value="1"/>
</dbReference>
<feature type="domain" description="Type III secretion system flagellar brake protein YcgR PilZN" evidence="5">
    <location>
        <begin position="3"/>
        <end position="88"/>
    </location>
</feature>
<evidence type="ECO:0000256" key="1">
    <source>
        <dbReference type="ARBA" id="ARBA00022636"/>
    </source>
</evidence>
<accession>A0A1E3XA98</accession>
<comment type="caution">
    <text evidence="6">The sequence shown here is derived from an EMBL/GenBank/DDBJ whole genome shotgun (WGS) entry which is preliminary data.</text>
</comment>
<dbReference type="SUPFAM" id="SSF141371">
    <property type="entry name" value="PilZ domain-like"/>
    <property type="match status" value="2"/>
</dbReference>
<evidence type="ECO:0000256" key="2">
    <source>
        <dbReference type="ARBA" id="ARBA00022741"/>
    </source>
</evidence>
<feature type="domain" description="PilZ" evidence="4">
    <location>
        <begin position="97"/>
        <end position="201"/>
    </location>
</feature>
<keyword evidence="1" id="KW-0973">c-di-GMP</keyword>
<evidence type="ECO:0000313" key="6">
    <source>
        <dbReference type="EMBL" id="ODS32557.1"/>
    </source>
</evidence>
<dbReference type="Pfam" id="PF12945">
    <property type="entry name" value="PilZNR"/>
    <property type="match status" value="1"/>
</dbReference>
<dbReference type="Proteomes" id="UP000094056">
    <property type="component" value="Unassembled WGS sequence"/>
</dbReference>
<proteinExistence type="predicted"/>
<evidence type="ECO:0000259" key="5">
    <source>
        <dbReference type="Pfam" id="PF12945"/>
    </source>
</evidence>
<dbReference type="InterPro" id="IPR009875">
    <property type="entry name" value="PilZ_domain"/>
</dbReference>
<dbReference type="EMBL" id="MAYW01000057">
    <property type="protein sequence ID" value="ODS32557.1"/>
    <property type="molecule type" value="Genomic_DNA"/>
</dbReference>
<dbReference type="AlphaFoldDB" id="A0A1E3XA98"/>
<organism evidence="6 7">
    <name type="scientific">Candidatus Scalindua rubra</name>
    <dbReference type="NCBI Taxonomy" id="1872076"/>
    <lineage>
        <taxon>Bacteria</taxon>
        <taxon>Pseudomonadati</taxon>
        <taxon>Planctomycetota</taxon>
        <taxon>Candidatus Brocadiia</taxon>
        <taxon>Candidatus Brocadiales</taxon>
        <taxon>Candidatus Scalinduaceae</taxon>
        <taxon>Candidatus Scalindua</taxon>
    </lineage>
</organism>
<keyword evidence="2" id="KW-0547">Nucleotide-binding</keyword>
<dbReference type="InterPro" id="IPR012349">
    <property type="entry name" value="Split_barrel_FMN-bd"/>
</dbReference>